<protein>
    <submittedName>
        <fullName evidence="3 4">Uncharacterized protein LOC113214744 isoform X1</fullName>
    </submittedName>
</protein>
<dbReference type="GeneID" id="113214744"/>
<name>A0A6J1TAZ7_FRAOC</name>
<dbReference type="AlphaFoldDB" id="A0A6J1TAZ7"/>
<accession>A0A6J1TAZ7</accession>
<evidence type="ECO:0000256" key="1">
    <source>
        <dbReference type="SAM" id="SignalP"/>
    </source>
</evidence>
<keyword evidence="2" id="KW-1185">Reference proteome</keyword>
<sequence>MMSYILVALLTLLVRTSFHCGSINSFAGPFNVWIERADPCYEDDKRLHIKFSHYNPSKKFEPQVWNGIVNLTRAVDDTWWIKAPFSIRNNNQWKKNAIVLTALRNGCSGARSVMPSDLQELTTKRGTPCRFKQGVFYFRNLTVKLEFPKFPQLPYGHYRMELEAGQQDEKKAEYCFKTVAHVIPKL</sequence>
<feature type="chain" id="PRO_5044639532" evidence="1">
    <location>
        <begin position="17"/>
        <end position="186"/>
    </location>
</feature>
<dbReference type="Proteomes" id="UP000504606">
    <property type="component" value="Unplaced"/>
</dbReference>
<dbReference type="RefSeq" id="XP_026289992.1">
    <property type="nucleotide sequence ID" value="XM_026434207.2"/>
</dbReference>
<dbReference type="RefSeq" id="XP_052128425.1">
    <property type="nucleotide sequence ID" value="XM_052272465.1"/>
</dbReference>
<evidence type="ECO:0000313" key="2">
    <source>
        <dbReference type="Proteomes" id="UP000504606"/>
    </source>
</evidence>
<evidence type="ECO:0000313" key="4">
    <source>
        <dbReference type="RefSeq" id="XP_052128423.1"/>
    </source>
</evidence>
<gene>
    <name evidence="3 4 5 6" type="primary">LOC113214744</name>
</gene>
<dbReference type="RefSeq" id="XP_052128424.1">
    <property type="nucleotide sequence ID" value="XM_052272464.1"/>
</dbReference>
<dbReference type="RefSeq" id="XP_052128423.1">
    <property type="nucleotide sequence ID" value="XM_052272463.1"/>
</dbReference>
<organism evidence="2 3">
    <name type="scientific">Frankliniella occidentalis</name>
    <name type="common">Western flower thrips</name>
    <name type="synonym">Euthrips occidentalis</name>
    <dbReference type="NCBI Taxonomy" id="133901"/>
    <lineage>
        <taxon>Eukaryota</taxon>
        <taxon>Metazoa</taxon>
        <taxon>Ecdysozoa</taxon>
        <taxon>Arthropoda</taxon>
        <taxon>Hexapoda</taxon>
        <taxon>Insecta</taxon>
        <taxon>Pterygota</taxon>
        <taxon>Neoptera</taxon>
        <taxon>Paraneoptera</taxon>
        <taxon>Thysanoptera</taxon>
        <taxon>Terebrantia</taxon>
        <taxon>Thripoidea</taxon>
        <taxon>Thripidae</taxon>
        <taxon>Frankliniella</taxon>
    </lineage>
</organism>
<evidence type="ECO:0000313" key="5">
    <source>
        <dbReference type="RefSeq" id="XP_052128424.1"/>
    </source>
</evidence>
<evidence type="ECO:0000313" key="3">
    <source>
        <dbReference type="RefSeq" id="XP_026289992.1"/>
    </source>
</evidence>
<proteinExistence type="predicted"/>
<reference evidence="3 4" key="1">
    <citation type="submission" date="2025-04" db="UniProtKB">
        <authorList>
            <consortium name="RefSeq"/>
        </authorList>
    </citation>
    <scope>IDENTIFICATION</scope>
    <source>
        <tissue evidence="3 4">Whole organism</tissue>
    </source>
</reference>
<evidence type="ECO:0000313" key="6">
    <source>
        <dbReference type="RefSeq" id="XP_052128425.1"/>
    </source>
</evidence>
<feature type="signal peptide" evidence="1">
    <location>
        <begin position="1"/>
        <end position="16"/>
    </location>
</feature>
<keyword evidence="1" id="KW-0732">Signal</keyword>
<dbReference type="KEGG" id="foc:113214744"/>